<keyword evidence="2" id="KW-1185">Reference proteome</keyword>
<dbReference type="HOGENOM" id="CLU_2118737_0_0_10"/>
<organism evidence="1 2">
    <name type="scientific">Pedobacter heparinus (strain ATCC 13125 / DSM 2366 / CIP 104194 / JCM 7457 / NBRC 12017 / NCIMB 9290 / NRRL B-14731 / HIM 762-3)</name>
    <dbReference type="NCBI Taxonomy" id="485917"/>
    <lineage>
        <taxon>Bacteria</taxon>
        <taxon>Pseudomonadati</taxon>
        <taxon>Bacteroidota</taxon>
        <taxon>Sphingobacteriia</taxon>
        <taxon>Sphingobacteriales</taxon>
        <taxon>Sphingobacteriaceae</taxon>
        <taxon>Pedobacter</taxon>
    </lineage>
</organism>
<evidence type="ECO:0000313" key="1">
    <source>
        <dbReference type="EMBL" id="ACU04033.1"/>
    </source>
</evidence>
<dbReference type="EMBL" id="CP001681">
    <property type="protein sequence ID" value="ACU04033.1"/>
    <property type="molecule type" value="Genomic_DNA"/>
</dbReference>
<sequence>MSNPLEVKIYLDSMVTGSMILKTKMKHYKISGLLDAIPLAAEVVQFIRSVDAGAKPHSLFTLADVQGRKYRFELRFADNRVYLGLKLKTEQTTGTMLFDWEGGFEAFKTGFKII</sequence>
<proteinExistence type="predicted"/>
<dbReference type="RefSeq" id="WP_015807647.1">
    <property type="nucleotide sequence ID" value="NC_013061.1"/>
</dbReference>
<dbReference type="AlphaFoldDB" id="C6XVG7"/>
<reference evidence="1 2" key="1">
    <citation type="journal article" date="2009" name="Stand. Genomic Sci.">
        <title>Complete genome sequence of Pedobacter heparinus type strain (HIM 762-3).</title>
        <authorList>
            <person name="Han C."/>
            <person name="Spring S."/>
            <person name="Lapidus A."/>
            <person name="Del Rio T.G."/>
            <person name="Tice H."/>
            <person name="Copeland A."/>
            <person name="Cheng J.F."/>
            <person name="Lucas S."/>
            <person name="Chen F."/>
            <person name="Nolan M."/>
            <person name="Bruce D."/>
            <person name="Goodwin L."/>
            <person name="Pitluck S."/>
            <person name="Ivanova N."/>
            <person name="Mavromatis K."/>
            <person name="Mikhailova N."/>
            <person name="Pati A."/>
            <person name="Chen A."/>
            <person name="Palaniappan K."/>
            <person name="Land M."/>
            <person name="Hauser L."/>
            <person name="Chang Y.J."/>
            <person name="Jeffries C.C."/>
            <person name="Saunders E."/>
            <person name="Chertkov O."/>
            <person name="Brettin T."/>
            <person name="Goker M."/>
            <person name="Rohde M."/>
            <person name="Bristow J."/>
            <person name="Eisen J.A."/>
            <person name="Markowitz V."/>
            <person name="Hugenholtz P."/>
            <person name="Kyrpides N.C."/>
            <person name="Klenk H.P."/>
            <person name="Detter J.C."/>
        </authorList>
    </citation>
    <scope>NUCLEOTIDE SEQUENCE [LARGE SCALE GENOMIC DNA]</scope>
    <source>
        <strain evidence="2">ATCC 13125 / DSM 2366 / CIP 104194 / JCM 7457 / NBRC 12017 / NCIMB 9290 / NRRL B-14731 / HIM 762-3</strain>
    </source>
</reference>
<protein>
    <submittedName>
        <fullName evidence="1">Uncharacterized protein</fullName>
    </submittedName>
</protein>
<gene>
    <name evidence="1" type="ordered locus">Phep_1825</name>
</gene>
<evidence type="ECO:0000313" key="2">
    <source>
        <dbReference type="Proteomes" id="UP000000852"/>
    </source>
</evidence>
<accession>C6XVG7</accession>
<dbReference type="KEGG" id="phe:Phep_1825"/>
<dbReference type="STRING" id="485917.Phep_1825"/>
<dbReference type="OrthoDB" id="9826214at2"/>
<name>C6XVG7_PEDHD</name>
<dbReference type="Proteomes" id="UP000000852">
    <property type="component" value="Chromosome"/>
</dbReference>